<dbReference type="EMBL" id="JQCF01000005">
    <property type="protein sequence ID" value="KRO00105.1"/>
    <property type="molecule type" value="Genomic_DNA"/>
</dbReference>
<protein>
    <recommendedName>
        <fullName evidence="2">Zinc-ribbon domain-containing protein</fullName>
    </recommendedName>
</protein>
<evidence type="ECO:0000259" key="2">
    <source>
        <dbReference type="Pfam" id="PF13240"/>
    </source>
</evidence>
<sequence>MPNTVLFGLLPAGKNKDSSPLSGITNVYTSKSYKLGSIIWGALIILLGIFLLSHSIFGALVAILVGAAILGSGIQTSFTYERSGITKIIEFPFFEASRVDELENKVTSKLAQYQDDRNFRKQSEISRTQSVNNTASVVSAINNNNTDAPVAPAASTTDADTDSDAQDFMFCSHCGAKLKSESQFCNKCGTQLG</sequence>
<dbReference type="STRING" id="993692.IV57_GL002121"/>
<feature type="domain" description="Zinc-ribbon" evidence="2">
    <location>
        <begin position="170"/>
        <end position="192"/>
    </location>
</feature>
<reference evidence="3 4" key="1">
    <citation type="journal article" date="2015" name="Genome Announc.">
        <title>Expanding the biotechnology potential of lactobacilli through comparative genomics of 213 strains and associated genera.</title>
        <authorList>
            <person name="Sun Z."/>
            <person name="Harris H.M."/>
            <person name="McCann A."/>
            <person name="Guo C."/>
            <person name="Argimon S."/>
            <person name="Zhang W."/>
            <person name="Yang X."/>
            <person name="Jeffery I.B."/>
            <person name="Cooney J.C."/>
            <person name="Kagawa T.F."/>
            <person name="Liu W."/>
            <person name="Song Y."/>
            <person name="Salvetti E."/>
            <person name="Wrobel A."/>
            <person name="Rasinkangas P."/>
            <person name="Parkhill J."/>
            <person name="Rea M.C."/>
            <person name="O'Sullivan O."/>
            <person name="Ritari J."/>
            <person name="Douillard F.P."/>
            <person name="Paul Ross R."/>
            <person name="Yang R."/>
            <person name="Briner A.E."/>
            <person name="Felis G.E."/>
            <person name="de Vos W.M."/>
            <person name="Barrangou R."/>
            <person name="Klaenhammer T.R."/>
            <person name="Caufield P.W."/>
            <person name="Cui Y."/>
            <person name="Zhang H."/>
            <person name="O'Toole P.W."/>
        </authorList>
    </citation>
    <scope>NUCLEOTIDE SEQUENCE [LARGE SCALE GENOMIC DNA]</scope>
    <source>
        <strain evidence="3 4">DSM 24716</strain>
    </source>
</reference>
<evidence type="ECO:0000256" key="1">
    <source>
        <dbReference type="SAM" id="Phobius"/>
    </source>
</evidence>
<dbReference type="PATRIC" id="fig|993692.3.peg.2153"/>
<gene>
    <name evidence="3" type="ORF">IV57_GL002121</name>
</gene>
<name>A0A0R2LE47_9LACO</name>
<dbReference type="InterPro" id="IPR026870">
    <property type="entry name" value="Zinc_ribbon_dom"/>
</dbReference>
<proteinExistence type="predicted"/>
<dbReference type="AlphaFoldDB" id="A0A0R2LE47"/>
<comment type="caution">
    <text evidence="3">The sequence shown here is derived from an EMBL/GenBank/DDBJ whole genome shotgun (WGS) entry which is preliminary data.</text>
</comment>
<evidence type="ECO:0000313" key="3">
    <source>
        <dbReference type="EMBL" id="KRO00105.1"/>
    </source>
</evidence>
<feature type="transmembrane region" description="Helical" evidence="1">
    <location>
        <begin position="38"/>
        <end position="70"/>
    </location>
</feature>
<organism evidence="3 4">
    <name type="scientific">Companilactobacillus kimchiensis</name>
    <dbReference type="NCBI Taxonomy" id="993692"/>
    <lineage>
        <taxon>Bacteria</taxon>
        <taxon>Bacillati</taxon>
        <taxon>Bacillota</taxon>
        <taxon>Bacilli</taxon>
        <taxon>Lactobacillales</taxon>
        <taxon>Lactobacillaceae</taxon>
        <taxon>Companilactobacillus</taxon>
    </lineage>
</organism>
<keyword evidence="4" id="KW-1185">Reference proteome</keyword>
<dbReference type="Pfam" id="PF13240">
    <property type="entry name" value="Zn_Ribbon_1"/>
    <property type="match status" value="1"/>
</dbReference>
<keyword evidence="1" id="KW-0812">Transmembrane</keyword>
<keyword evidence="1" id="KW-0472">Membrane</keyword>
<evidence type="ECO:0000313" key="4">
    <source>
        <dbReference type="Proteomes" id="UP000051006"/>
    </source>
</evidence>
<keyword evidence="1" id="KW-1133">Transmembrane helix</keyword>
<accession>A0A0R2LE47</accession>
<dbReference type="Proteomes" id="UP000051006">
    <property type="component" value="Unassembled WGS sequence"/>
</dbReference>